<comment type="similarity">
    <text evidence="1">Belongs to the glycosyl hydrolase 3 family.</text>
</comment>
<dbReference type="SMART" id="SM01217">
    <property type="entry name" value="Fn3_like"/>
    <property type="match status" value="1"/>
</dbReference>
<name>A0ABW4DCB4_9BACL</name>
<evidence type="ECO:0000256" key="1">
    <source>
        <dbReference type="ARBA" id="ARBA00005336"/>
    </source>
</evidence>
<evidence type="ECO:0000259" key="3">
    <source>
        <dbReference type="SMART" id="SM01217"/>
    </source>
</evidence>
<dbReference type="Pfam" id="PF14310">
    <property type="entry name" value="Fn3-like"/>
    <property type="match status" value="1"/>
</dbReference>
<keyword evidence="2" id="KW-0378">Hydrolase</keyword>
<feature type="domain" description="Fibronectin type III-like" evidence="3">
    <location>
        <begin position="15"/>
        <end position="85"/>
    </location>
</feature>
<keyword evidence="5" id="KW-1185">Reference proteome</keyword>
<evidence type="ECO:0000256" key="2">
    <source>
        <dbReference type="ARBA" id="ARBA00022801"/>
    </source>
</evidence>
<protein>
    <submittedName>
        <fullName evidence="4">Fibronectin type III-like domain-contianing protein</fullName>
    </submittedName>
</protein>
<dbReference type="PANTHER" id="PTHR42715:SF10">
    <property type="entry name" value="BETA-GLUCOSIDASE"/>
    <property type="match status" value="1"/>
</dbReference>
<dbReference type="InterPro" id="IPR013783">
    <property type="entry name" value="Ig-like_fold"/>
</dbReference>
<gene>
    <name evidence="4" type="ORF">ACFQ5D_13105</name>
</gene>
<dbReference type="RefSeq" id="WP_229523871.1">
    <property type="nucleotide sequence ID" value="NZ_JAFFQR010000043.1"/>
</dbReference>
<organism evidence="4 5">
    <name type="scientific">Paenibacillus farraposensis</name>
    <dbReference type="NCBI Taxonomy" id="2807095"/>
    <lineage>
        <taxon>Bacteria</taxon>
        <taxon>Bacillati</taxon>
        <taxon>Bacillota</taxon>
        <taxon>Bacilli</taxon>
        <taxon>Bacillales</taxon>
        <taxon>Paenibacillaceae</taxon>
        <taxon>Paenibacillus</taxon>
    </lineage>
</organism>
<dbReference type="Gene3D" id="2.60.40.10">
    <property type="entry name" value="Immunoglobulins"/>
    <property type="match status" value="1"/>
</dbReference>
<dbReference type="Proteomes" id="UP001597340">
    <property type="component" value="Unassembled WGS sequence"/>
</dbReference>
<sequence>MRVDVTNRGAAAVEEVVQFYVRPGASRIKQPLKTLCRFERIRLEPGETRTIAFTIQVKDWAIWDVTRDRYCVEAGEYTLLAGASSADIRLEHPVSVQGEVIPPRQADQRICAENFDDCSNILAGDSGTQA</sequence>
<dbReference type="InterPro" id="IPR050288">
    <property type="entry name" value="Cellulose_deg_GH3"/>
</dbReference>
<dbReference type="InterPro" id="IPR026891">
    <property type="entry name" value="Fn3-like"/>
</dbReference>
<accession>A0ABW4DCB4</accession>
<dbReference type="EMBL" id="JBHTNZ010000015">
    <property type="protein sequence ID" value="MFD1462320.1"/>
    <property type="molecule type" value="Genomic_DNA"/>
</dbReference>
<evidence type="ECO:0000313" key="5">
    <source>
        <dbReference type="Proteomes" id="UP001597340"/>
    </source>
</evidence>
<reference evidence="5" key="1">
    <citation type="journal article" date="2019" name="Int. J. Syst. Evol. Microbiol.">
        <title>The Global Catalogue of Microorganisms (GCM) 10K type strain sequencing project: providing services to taxonomists for standard genome sequencing and annotation.</title>
        <authorList>
            <consortium name="The Broad Institute Genomics Platform"/>
            <consortium name="The Broad Institute Genome Sequencing Center for Infectious Disease"/>
            <person name="Wu L."/>
            <person name="Ma J."/>
        </authorList>
    </citation>
    <scope>NUCLEOTIDE SEQUENCE [LARGE SCALE GENOMIC DNA]</scope>
    <source>
        <strain evidence="5">CCM 9147</strain>
    </source>
</reference>
<dbReference type="PANTHER" id="PTHR42715">
    <property type="entry name" value="BETA-GLUCOSIDASE"/>
    <property type="match status" value="1"/>
</dbReference>
<proteinExistence type="inferred from homology"/>
<evidence type="ECO:0000313" key="4">
    <source>
        <dbReference type="EMBL" id="MFD1462320.1"/>
    </source>
</evidence>
<comment type="caution">
    <text evidence="4">The sequence shown here is derived from an EMBL/GenBank/DDBJ whole genome shotgun (WGS) entry which is preliminary data.</text>
</comment>